<keyword evidence="2" id="KW-0472">Membrane</keyword>
<evidence type="ECO:0000313" key="3">
    <source>
        <dbReference type="EMBL" id="MFC3576558.1"/>
    </source>
</evidence>
<reference evidence="4" key="1">
    <citation type="journal article" date="2019" name="Int. J. Syst. Evol. Microbiol.">
        <title>The Global Catalogue of Microorganisms (GCM) 10K type strain sequencing project: providing services to taxonomists for standard genome sequencing and annotation.</title>
        <authorList>
            <consortium name="The Broad Institute Genomics Platform"/>
            <consortium name="The Broad Institute Genome Sequencing Center for Infectious Disease"/>
            <person name="Wu L."/>
            <person name="Ma J."/>
        </authorList>
    </citation>
    <scope>NUCLEOTIDE SEQUENCE [LARGE SCALE GENOMIC DNA]</scope>
    <source>
        <strain evidence="4">CGMCC 4.7035</strain>
    </source>
</reference>
<dbReference type="Proteomes" id="UP001595701">
    <property type="component" value="Unassembled WGS sequence"/>
</dbReference>
<evidence type="ECO:0000313" key="4">
    <source>
        <dbReference type="Proteomes" id="UP001595701"/>
    </source>
</evidence>
<evidence type="ECO:0000256" key="2">
    <source>
        <dbReference type="SAM" id="Phobius"/>
    </source>
</evidence>
<evidence type="ECO:0008006" key="5">
    <source>
        <dbReference type="Google" id="ProtNLM"/>
    </source>
</evidence>
<feature type="transmembrane region" description="Helical" evidence="2">
    <location>
        <begin position="52"/>
        <end position="75"/>
    </location>
</feature>
<protein>
    <recommendedName>
        <fullName evidence="5">DUF3040 domain-containing protein</fullName>
    </recommendedName>
</protein>
<name>A0ABV7SHW8_9ACTN</name>
<organism evidence="3 4">
    <name type="scientific">Streptomyces yaanensis</name>
    <dbReference type="NCBI Taxonomy" id="1142239"/>
    <lineage>
        <taxon>Bacteria</taxon>
        <taxon>Bacillati</taxon>
        <taxon>Actinomycetota</taxon>
        <taxon>Actinomycetes</taxon>
        <taxon>Kitasatosporales</taxon>
        <taxon>Streptomycetaceae</taxon>
        <taxon>Streptomyces</taxon>
    </lineage>
</organism>
<keyword evidence="4" id="KW-1185">Reference proteome</keyword>
<sequence length="127" mass="13453">MNGSTTHPRREQLEDRLRAALDAKAHSVDINDLRPAFPPPQPARPRFPARRVALLGLGLVIGLAAVAASVLLIAVGHEPFEPNEPARPSQSQSQSQSQSHSESPTTPVAGERSPSPSATVTETSGPR</sequence>
<keyword evidence="2" id="KW-0812">Transmembrane</keyword>
<gene>
    <name evidence="3" type="ORF">ACFOZ0_25390</name>
</gene>
<keyword evidence="2" id="KW-1133">Transmembrane helix</keyword>
<evidence type="ECO:0000256" key="1">
    <source>
        <dbReference type="SAM" id="MobiDB-lite"/>
    </source>
</evidence>
<accession>A0ABV7SHW8</accession>
<feature type="region of interest" description="Disordered" evidence="1">
    <location>
        <begin position="79"/>
        <end position="127"/>
    </location>
</feature>
<feature type="compositionally biased region" description="Low complexity" evidence="1">
    <location>
        <begin position="89"/>
        <end position="103"/>
    </location>
</feature>
<comment type="caution">
    <text evidence="3">The sequence shown here is derived from an EMBL/GenBank/DDBJ whole genome shotgun (WGS) entry which is preliminary data.</text>
</comment>
<dbReference type="EMBL" id="JBHRWR010000017">
    <property type="protein sequence ID" value="MFC3576558.1"/>
    <property type="molecule type" value="Genomic_DNA"/>
</dbReference>
<proteinExistence type="predicted"/>
<dbReference type="RefSeq" id="WP_310776153.1">
    <property type="nucleotide sequence ID" value="NZ_JBHRWR010000017.1"/>
</dbReference>
<feature type="compositionally biased region" description="Polar residues" evidence="1">
    <location>
        <begin position="114"/>
        <end position="127"/>
    </location>
</feature>